<dbReference type="InterPro" id="IPR008256">
    <property type="entry name" value="Peptidase_S1B"/>
</dbReference>
<comment type="similarity">
    <text evidence="1 6">Belongs to the peptidase S1B family.</text>
</comment>
<dbReference type="EMBL" id="BONX01000023">
    <property type="protein sequence ID" value="GIG97126.1"/>
    <property type="molecule type" value="Genomic_DNA"/>
</dbReference>
<accession>A0ABQ4ER34</accession>
<dbReference type="InterPro" id="IPR043504">
    <property type="entry name" value="Peptidase_S1_PA_chymotrypsin"/>
</dbReference>
<comment type="caution">
    <text evidence="8">The sequence shown here is derived from an EMBL/GenBank/DDBJ whole genome shotgun (WGS) entry which is preliminary data.</text>
</comment>
<reference evidence="8 9" key="1">
    <citation type="submission" date="2021-01" db="EMBL/GenBank/DDBJ databases">
        <title>Whole genome shotgun sequence of Plantactinospora mayteni NBRC 109088.</title>
        <authorList>
            <person name="Komaki H."/>
            <person name="Tamura T."/>
        </authorList>
    </citation>
    <scope>NUCLEOTIDE SEQUENCE [LARGE SCALE GENOMIC DNA]</scope>
    <source>
        <strain evidence="8 9">NBRC 109088</strain>
    </source>
</reference>
<keyword evidence="3" id="KW-0732">Signal</keyword>
<keyword evidence="4 6" id="KW-0378">Hydrolase</keyword>
<dbReference type="SUPFAM" id="SSF50494">
    <property type="entry name" value="Trypsin-like serine proteases"/>
    <property type="match status" value="1"/>
</dbReference>
<gene>
    <name evidence="8" type="ORF">Pma05_36990</name>
</gene>
<evidence type="ECO:0000256" key="6">
    <source>
        <dbReference type="RuleBase" id="RU004296"/>
    </source>
</evidence>
<name>A0ABQ4ER34_9ACTN</name>
<dbReference type="InterPro" id="IPR050966">
    <property type="entry name" value="Glutamyl_endopeptidase"/>
</dbReference>
<dbReference type="Gene3D" id="2.40.10.10">
    <property type="entry name" value="Trypsin-like serine proteases"/>
    <property type="match status" value="2"/>
</dbReference>
<keyword evidence="2 6" id="KW-0645">Protease</keyword>
<dbReference type="Pfam" id="PF00089">
    <property type="entry name" value="Trypsin"/>
    <property type="match status" value="1"/>
</dbReference>
<protein>
    <recommendedName>
        <fullName evidence="6">Serine protease</fullName>
        <ecNumber evidence="6">3.4.21.-</ecNumber>
    </recommendedName>
</protein>
<keyword evidence="5 6" id="KW-0720">Serine protease</keyword>
<evidence type="ECO:0000313" key="9">
    <source>
        <dbReference type="Proteomes" id="UP000621500"/>
    </source>
</evidence>
<keyword evidence="9" id="KW-1185">Reference proteome</keyword>
<evidence type="ECO:0000256" key="1">
    <source>
        <dbReference type="ARBA" id="ARBA00008764"/>
    </source>
</evidence>
<dbReference type="InterPro" id="IPR001254">
    <property type="entry name" value="Trypsin_dom"/>
</dbReference>
<dbReference type="InterPro" id="IPR009003">
    <property type="entry name" value="Peptidase_S1_PA"/>
</dbReference>
<evidence type="ECO:0000256" key="5">
    <source>
        <dbReference type="ARBA" id="ARBA00022825"/>
    </source>
</evidence>
<dbReference type="PANTHER" id="PTHR15462:SF8">
    <property type="entry name" value="SERINE PROTEASE"/>
    <property type="match status" value="1"/>
</dbReference>
<feature type="domain" description="Peptidase S1" evidence="7">
    <location>
        <begin position="39"/>
        <end position="247"/>
    </location>
</feature>
<evidence type="ECO:0000259" key="7">
    <source>
        <dbReference type="Pfam" id="PF00089"/>
    </source>
</evidence>
<dbReference type="PRINTS" id="PR00839">
    <property type="entry name" value="V8PROTEASE"/>
</dbReference>
<organism evidence="8 9">
    <name type="scientific">Plantactinospora mayteni</name>
    <dbReference type="NCBI Taxonomy" id="566021"/>
    <lineage>
        <taxon>Bacteria</taxon>
        <taxon>Bacillati</taxon>
        <taxon>Actinomycetota</taxon>
        <taxon>Actinomycetes</taxon>
        <taxon>Micromonosporales</taxon>
        <taxon>Micromonosporaceae</taxon>
        <taxon>Plantactinospora</taxon>
    </lineage>
</organism>
<evidence type="ECO:0000313" key="8">
    <source>
        <dbReference type="EMBL" id="GIG97126.1"/>
    </source>
</evidence>
<dbReference type="EC" id="3.4.21.-" evidence="6"/>
<evidence type="ECO:0000256" key="3">
    <source>
        <dbReference type="ARBA" id="ARBA00022729"/>
    </source>
</evidence>
<proteinExistence type="inferred from homology"/>
<dbReference type="PANTHER" id="PTHR15462">
    <property type="entry name" value="SERINE PROTEASE"/>
    <property type="match status" value="1"/>
</dbReference>
<evidence type="ECO:0000256" key="4">
    <source>
        <dbReference type="ARBA" id="ARBA00022801"/>
    </source>
</evidence>
<dbReference type="Proteomes" id="UP000621500">
    <property type="component" value="Unassembled WGS sequence"/>
</dbReference>
<sequence>MAAPASSPVHTAATAATAVDAKVDGVFQPDERTPVTDTTSFPASATVLLTFTGGQCTGFMISERTVATAGHCVHTGAGGQWRTNLVAYPGYDGGRAPYGSCRARAAFASSAWTRGSDPGQDYGAIQLDCTIGNATGWYPIGWTNESVTGACTVSQGYLADRQSTQWRSQDYIRAETATTLYHQHDTSTGQDGSPLYLTDPDDWCPTRPKPIPPPDPDPNPWTVFGIHTSGPSGGGPGAVNNIATRITQLGYRDLMSWR</sequence>
<evidence type="ECO:0000256" key="2">
    <source>
        <dbReference type="ARBA" id="ARBA00022670"/>
    </source>
</evidence>